<comment type="caution">
    <text evidence="8">The sequence shown here is derived from an EMBL/GenBank/DDBJ whole genome shotgun (WGS) entry which is preliminary data.</text>
</comment>
<keyword evidence="9" id="KW-1185">Reference proteome</keyword>
<evidence type="ECO:0000313" key="9">
    <source>
        <dbReference type="Proteomes" id="UP001220964"/>
    </source>
</evidence>
<protein>
    <recommendedName>
        <fullName evidence="3">Thiamine-binding periplasmic protein</fullName>
    </recommendedName>
</protein>
<organism evidence="8 9">
    <name type="scientific">Psychromarinibacter sediminicola</name>
    <dbReference type="NCBI Taxonomy" id="3033385"/>
    <lineage>
        <taxon>Bacteria</taxon>
        <taxon>Pseudomonadati</taxon>
        <taxon>Pseudomonadota</taxon>
        <taxon>Alphaproteobacteria</taxon>
        <taxon>Rhodobacterales</taxon>
        <taxon>Paracoccaceae</taxon>
        <taxon>Psychromarinibacter</taxon>
    </lineage>
</organism>
<dbReference type="GO" id="GO:0015888">
    <property type="term" value="P:thiamine transport"/>
    <property type="evidence" value="ECO:0007669"/>
    <property type="project" value="InterPro"/>
</dbReference>
<comment type="subcellular location">
    <subcellularLocation>
        <location evidence="1">Periplasm</location>
    </subcellularLocation>
</comment>
<keyword evidence="6" id="KW-0574">Periplasm</keyword>
<name>A0AAE3NN91_9RHOB</name>
<dbReference type="PANTHER" id="PTHR30006">
    <property type="entry name" value="THIAMINE-BINDING PERIPLASMIC PROTEIN-RELATED"/>
    <property type="match status" value="1"/>
</dbReference>
<dbReference type="CDD" id="cd13545">
    <property type="entry name" value="PBP2_TbpA"/>
    <property type="match status" value="1"/>
</dbReference>
<comment type="similarity">
    <text evidence="2">Belongs to the bacterial solute-binding protein 1 family.</text>
</comment>
<dbReference type="NCBIfam" id="TIGR01276">
    <property type="entry name" value="thiB"/>
    <property type="match status" value="1"/>
</dbReference>
<dbReference type="InterPro" id="IPR006059">
    <property type="entry name" value="SBP"/>
</dbReference>
<accession>A0AAE3NN91</accession>
<keyword evidence="4" id="KW-0813">Transport</keyword>
<dbReference type="Pfam" id="PF01547">
    <property type="entry name" value="SBP_bac_1"/>
    <property type="match status" value="1"/>
</dbReference>
<evidence type="ECO:0000313" key="8">
    <source>
        <dbReference type="EMBL" id="MDF0599391.1"/>
    </source>
</evidence>
<dbReference type="SUPFAM" id="SSF53850">
    <property type="entry name" value="Periplasmic binding protein-like II"/>
    <property type="match status" value="1"/>
</dbReference>
<dbReference type="GO" id="GO:0030288">
    <property type="term" value="C:outer membrane-bounded periplasmic space"/>
    <property type="evidence" value="ECO:0007669"/>
    <property type="project" value="InterPro"/>
</dbReference>
<evidence type="ECO:0000256" key="5">
    <source>
        <dbReference type="ARBA" id="ARBA00022729"/>
    </source>
</evidence>
<dbReference type="NCBIfam" id="TIGR01254">
    <property type="entry name" value="sfuA"/>
    <property type="match status" value="1"/>
</dbReference>
<evidence type="ECO:0000256" key="2">
    <source>
        <dbReference type="ARBA" id="ARBA00008520"/>
    </source>
</evidence>
<reference evidence="8" key="1">
    <citation type="submission" date="2023-03" db="EMBL/GenBank/DDBJ databases">
        <title>Multiphase analysis and comparison of six strains from genera Psychromarinibacter, Lutimaribacter, and Maritimibacter, including a novel species: Psychromarinibacter sediminicola sp. nov.</title>
        <authorList>
            <person name="Wang Y.-H."/>
            <person name="Ye M.-Q."/>
            <person name="Du Z.-J."/>
        </authorList>
    </citation>
    <scope>NUCLEOTIDE SEQUENCE</scope>
    <source>
        <strain evidence="8">C21-152</strain>
    </source>
</reference>
<dbReference type="AlphaFoldDB" id="A0AAE3NN91"/>
<evidence type="ECO:0000256" key="3">
    <source>
        <dbReference type="ARBA" id="ARBA00019815"/>
    </source>
</evidence>
<feature type="chain" id="PRO_5042004507" description="Thiamine-binding periplasmic protein" evidence="7">
    <location>
        <begin position="20"/>
        <end position="329"/>
    </location>
</feature>
<sequence length="329" mass="35349">MRLPVMTAGLLALAAPAMAQDQPVLRVLTYDSFVTDWGPGPQIEEAFEATCGCDLQLVGAGDGAALLARAKLEGERSEADVILGLDTNLTADAAETGLFAPHGIDPSGLDLPIAWDDPLFVPYDWGYFAFVHDTALEDVPGSLAELAESDVSVIIQDPRTSTPGLGLLMWAEAVFGAESEAWWQAMADNILTVTKGWSEAYGLFLDGEADMVLSYTTSPAYHLISEDDPTKAAAAFSEGHYLQVEVAGKLAASDQPELADDFLEFMLSDAFQSIIPTTNWMYPAKVPEEGLPEGFDTLIEPEDALLYPAEEADEAREDALAKWLAALAR</sequence>
<feature type="signal peptide" evidence="7">
    <location>
        <begin position="1"/>
        <end position="19"/>
    </location>
</feature>
<evidence type="ECO:0000256" key="4">
    <source>
        <dbReference type="ARBA" id="ARBA00022448"/>
    </source>
</evidence>
<proteinExistence type="inferred from homology"/>
<dbReference type="InterPro" id="IPR005948">
    <property type="entry name" value="ThiB-like"/>
</dbReference>
<dbReference type="PANTHER" id="PTHR30006:SF3">
    <property type="entry name" value="THIAMINE-BINDING PERIPLASMIC PROTEIN"/>
    <property type="match status" value="1"/>
</dbReference>
<keyword evidence="5 7" id="KW-0732">Signal</keyword>
<gene>
    <name evidence="8" type="primary">thiB</name>
    <name evidence="8" type="ORF">P1J78_01480</name>
</gene>
<evidence type="ECO:0000256" key="1">
    <source>
        <dbReference type="ARBA" id="ARBA00004418"/>
    </source>
</evidence>
<dbReference type="GO" id="GO:0030976">
    <property type="term" value="F:thiamine pyrophosphate binding"/>
    <property type="evidence" value="ECO:0007669"/>
    <property type="project" value="TreeGrafter"/>
</dbReference>
<evidence type="ECO:0000256" key="6">
    <source>
        <dbReference type="ARBA" id="ARBA00022764"/>
    </source>
</evidence>
<evidence type="ECO:0000256" key="7">
    <source>
        <dbReference type="SAM" id="SignalP"/>
    </source>
</evidence>
<dbReference type="Gene3D" id="3.40.190.10">
    <property type="entry name" value="Periplasmic binding protein-like II"/>
    <property type="match status" value="2"/>
</dbReference>
<dbReference type="InterPro" id="IPR005967">
    <property type="entry name" value="ThiB"/>
</dbReference>
<dbReference type="RefSeq" id="WP_275565534.1">
    <property type="nucleotide sequence ID" value="NZ_JARGYC010000002.1"/>
</dbReference>
<dbReference type="Proteomes" id="UP001220964">
    <property type="component" value="Unassembled WGS sequence"/>
</dbReference>
<dbReference type="EMBL" id="JARGYC010000002">
    <property type="protein sequence ID" value="MDF0599391.1"/>
    <property type="molecule type" value="Genomic_DNA"/>
</dbReference>
<dbReference type="GO" id="GO:0030975">
    <property type="term" value="F:thiamine binding"/>
    <property type="evidence" value="ECO:0007669"/>
    <property type="project" value="InterPro"/>
</dbReference>